<dbReference type="GO" id="GO:0005524">
    <property type="term" value="F:ATP binding"/>
    <property type="evidence" value="ECO:0007669"/>
    <property type="project" value="UniProtKB-KW"/>
</dbReference>
<keyword evidence="5" id="KW-0597">Phosphoprotein</keyword>
<keyword evidence="12" id="KW-0902">Two-component regulatory system</keyword>
<dbReference type="Proteomes" id="UP000460318">
    <property type="component" value="Unassembled WGS sequence"/>
</dbReference>
<sequence length="410" mass="46370">MVKVKRRSFTALLKNMSLRKSFIVLTILSLLVALILSTISIQILERIYEPLYKTMITNANIQHYLQPPPDAPKGTVPVTIAIGYMQPGSPQEAIVLRLISALNLLLPLLFFVISVTAAAAFFYKLKLKQPIGLLNDAANQISANNLDFSIQYDKKDEMGRLVDSFERMRSELKSSQQAMWRMMEERKRLNAAFAHDLRTPVTVLKGYTDLLTKYMPEGRIEPERLVSTLSFMSDHIHRLETYVDSMNTLQQLEHTEVHAFPQHTGEFARQLAAQTEMLSKQEGKTYELRNLLPASMLSFDDKIVFRTAENLLTNAFRYARSHVLITCEQLHDELVLNIFDDGPGFNRDELELTTRPFYTKNPSGGESHFGLGLNIAKTLCERHGGSLRLSNAEGKGARVTASFSAKVDKT</sequence>
<proteinExistence type="predicted"/>
<reference evidence="17 18" key="1">
    <citation type="submission" date="2019-12" db="EMBL/GenBank/DDBJ databases">
        <title>Paenibacillus sp. nov., an endophytic bacterium isolated from the stem of Dendrobium.</title>
        <authorList>
            <person name="Zhao R."/>
        </authorList>
    </citation>
    <scope>NUCLEOTIDE SEQUENCE [LARGE SCALE GENOMIC DNA]</scope>
    <source>
        <strain evidence="17 18">HJL G12</strain>
    </source>
</reference>
<feature type="transmembrane region" description="Helical" evidence="14">
    <location>
        <begin position="21"/>
        <end position="44"/>
    </location>
</feature>
<evidence type="ECO:0000256" key="13">
    <source>
        <dbReference type="ARBA" id="ARBA00023136"/>
    </source>
</evidence>
<dbReference type="GO" id="GO:0000155">
    <property type="term" value="F:phosphorelay sensor kinase activity"/>
    <property type="evidence" value="ECO:0007669"/>
    <property type="project" value="InterPro"/>
</dbReference>
<dbReference type="InterPro" id="IPR003660">
    <property type="entry name" value="HAMP_dom"/>
</dbReference>
<accession>A0A7X3ILA8</accession>
<comment type="subcellular location">
    <subcellularLocation>
        <location evidence="2">Cell membrane</location>
        <topology evidence="2">Multi-pass membrane protein</topology>
    </subcellularLocation>
</comment>
<dbReference type="CDD" id="cd00082">
    <property type="entry name" value="HisKA"/>
    <property type="match status" value="1"/>
</dbReference>
<evidence type="ECO:0000259" key="15">
    <source>
        <dbReference type="PROSITE" id="PS50109"/>
    </source>
</evidence>
<dbReference type="SMART" id="SM00304">
    <property type="entry name" value="HAMP"/>
    <property type="match status" value="1"/>
</dbReference>
<dbReference type="InterPro" id="IPR036097">
    <property type="entry name" value="HisK_dim/P_sf"/>
</dbReference>
<dbReference type="SMART" id="SM00388">
    <property type="entry name" value="HisKA"/>
    <property type="match status" value="1"/>
</dbReference>
<evidence type="ECO:0000256" key="3">
    <source>
        <dbReference type="ARBA" id="ARBA00012438"/>
    </source>
</evidence>
<gene>
    <name evidence="17" type="ORF">GRF59_20555</name>
</gene>
<evidence type="ECO:0000313" key="18">
    <source>
        <dbReference type="Proteomes" id="UP000460318"/>
    </source>
</evidence>
<dbReference type="CDD" id="cd06225">
    <property type="entry name" value="HAMP"/>
    <property type="match status" value="1"/>
</dbReference>
<keyword evidence="10" id="KW-0067">ATP-binding</keyword>
<dbReference type="RefSeq" id="WP_160499588.1">
    <property type="nucleotide sequence ID" value="NZ_WUBI01000003.1"/>
</dbReference>
<dbReference type="Pfam" id="PF00672">
    <property type="entry name" value="HAMP"/>
    <property type="match status" value="1"/>
</dbReference>
<keyword evidence="9" id="KW-0418">Kinase</keyword>
<dbReference type="EC" id="2.7.13.3" evidence="3"/>
<dbReference type="PROSITE" id="PS50885">
    <property type="entry name" value="HAMP"/>
    <property type="match status" value="1"/>
</dbReference>
<evidence type="ECO:0000256" key="14">
    <source>
        <dbReference type="SAM" id="Phobius"/>
    </source>
</evidence>
<dbReference type="InterPro" id="IPR050398">
    <property type="entry name" value="HssS/ArlS-like"/>
</dbReference>
<dbReference type="SMART" id="SM00387">
    <property type="entry name" value="HATPase_c"/>
    <property type="match status" value="1"/>
</dbReference>
<dbReference type="Pfam" id="PF02518">
    <property type="entry name" value="HATPase_c"/>
    <property type="match status" value="1"/>
</dbReference>
<dbReference type="SUPFAM" id="SSF158472">
    <property type="entry name" value="HAMP domain-like"/>
    <property type="match status" value="1"/>
</dbReference>
<dbReference type="PANTHER" id="PTHR45528">
    <property type="entry name" value="SENSOR HISTIDINE KINASE CPXA"/>
    <property type="match status" value="1"/>
</dbReference>
<name>A0A7X3ILA8_9BACL</name>
<dbReference type="AlphaFoldDB" id="A0A7X3ILA8"/>
<dbReference type="Gene3D" id="3.30.565.10">
    <property type="entry name" value="Histidine kinase-like ATPase, C-terminal domain"/>
    <property type="match status" value="1"/>
</dbReference>
<feature type="domain" description="HAMP" evidence="16">
    <location>
        <begin position="125"/>
        <end position="177"/>
    </location>
</feature>
<dbReference type="PRINTS" id="PR01780">
    <property type="entry name" value="LANTIREGPROT"/>
</dbReference>
<dbReference type="InterPro" id="IPR003594">
    <property type="entry name" value="HATPase_dom"/>
</dbReference>
<dbReference type="CDD" id="cd00075">
    <property type="entry name" value="HATPase"/>
    <property type="match status" value="1"/>
</dbReference>
<keyword evidence="4" id="KW-1003">Cell membrane</keyword>
<dbReference type="Gene3D" id="6.10.340.10">
    <property type="match status" value="1"/>
</dbReference>
<evidence type="ECO:0000256" key="1">
    <source>
        <dbReference type="ARBA" id="ARBA00000085"/>
    </source>
</evidence>
<dbReference type="InterPro" id="IPR036890">
    <property type="entry name" value="HATPase_C_sf"/>
</dbReference>
<evidence type="ECO:0000259" key="16">
    <source>
        <dbReference type="PROSITE" id="PS50885"/>
    </source>
</evidence>
<evidence type="ECO:0000313" key="17">
    <source>
        <dbReference type="EMBL" id="MWV46014.1"/>
    </source>
</evidence>
<feature type="domain" description="Histidine kinase" evidence="15">
    <location>
        <begin position="192"/>
        <end position="407"/>
    </location>
</feature>
<evidence type="ECO:0000256" key="7">
    <source>
        <dbReference type="ARBA" id="ARBA00022692"/>
    </source>
</evidence>
<dbReference type="InterPro" id="IPR005467">
    <property type="entry name" value="His_kinase_dom"/>
</dbReference>
<keyword evidence="7 14" id="KW-0812">Transmembrane</keyword>
<dbReference type="EMBL" id="WUBI01000003">
    <property type="protein sequence ID" value="MWV46014.1"/>
    <property type="molecule type" value="Genomic_DNA"/>
</dbReference>
<dbReference type="InterPro" id="IPR003661">
    <property type="entry name" value="HisK_dim/P_dom"/>
</dbReference>
<dbReference type="Gene3D" id="1.10.287.130">
    <property type="match status" value="1"/>
</dbReference>
<keyword evidence="8" id="KW-0547">Nucleotide-binding</keyword>
<feature type="transmembrane region" description="Helical" evidence="14">
    <location>
        <begin position="94"/>
        <end position="123"/>
    </location>
</feature>
<evidence type="ECO:0000256" key="12">
    <source>
        <dbReference type="ARBA" id="ARBA00023012"/>
    </source>
</evidence>
<comment type="caution">
    <text evidence="17">The sequence shown here is derived from an EMBL/GenBank/DDBJ whole genome shotgun (WGS) entry which is preliminary data.</text>
</comment>
<keyword evidence="6" id="KW-0808">Transferase</keyword>
<dbReference type="PANTHER" id="PTHR45528:SF8">
    <property type="entry name" value="HISTIDINE KINASE"/>
    <property type="match status" value="1"/>
</dbReference>
<comment type="catalytic activity">
    <reaction evidence="1">
        <text>ATP + protein L-histidine = ADP + protein N-phospho-L-histidine.</text>
        <dbReference type="EC" id="2.7.13.3"/>
    </reaction>
</comment>
<organism evidence="17 18">
    <name type="scientific">Paenibacillus dendrobii</name>
    <dbReference type="NCBI Taxonomy" id="2691084"/>
    <lineage>
        <taxon>Bacteria</taxon>
        <taxon>Bacillati</taxon>
        <taxon>Bacillota</taxon>
        <taxon>Bacilli</taxon>
        <taxon>Bacillales</taxon>
        <taxon>Paenibacillaceae</taxon>
        <taxon>Paenibacillus</taxon>
    </lineage>
</organism>
<dbReference type="PROSITE" id="PS50109">
    <property type="entry name" value="HIS_KIN"/>
    <property type="match status" value="1"/>
</dbReference>
<dbReference type="InterPro" id="IPR008358">
    <property type="entry name" value="Sig_transdc_His_kin/Pase_MprB"/>
</dbReference>
<evidence type="ECO:0000256" key="5">
    <source>
        <dbReference type="ARBA" id="ARBA00022553"/>
    </source>
</evidence>
<dbReference type="Pfam" id="PF00512">
    <property type="entry name" value="HisKA"/>
    <property type="match status" value="1"/>
</dbReference>
<dbReference type="GO" id="GO:0005886">
    <property type="term" value="C:plasma membrane"/>
    <property type="evidence" value="ECO:0007669"/>
    <property type="project" value="UniProtKB-SubCell"/>
</dbReference>
<dbReference type="SUPFAM" id="SSF47384">
    <property type="entry name" value="Homodimeric domain of signal transducing histidine kinase"/>
    <property type="match status" value="1"/>
</dbReference>
<evidence type="ECO:0000256" key="9">
    <source>
        <dbReference type="ARBA" id="ARBA00022777"/>
    </source>
</evidence>
<evidence type="ECO:0000256" key="2">
    <source>
        <dbReference type="ARBA" id="ARBA00004651"/>
    </source>
</evidence>
<protein>
    <recommendedName>
        <fullName evidence="3">histidine kinase</fullName>
        <ecNumber evidence="3">2.7.13.3</ecNumber>
    </recommendedName>
</protein>
<evidence type="ECO:0000256" key="10">
    <source>
        <dbReference type="ARBA" id="ARBA00022840"/>
    </source>
</evidence>
<evidence type="ECO:0000256" key="11">
    <source>
        <dbReference type="ARBA" id="ARBA00022989"/>
    </source>
</evidence>
<dbReference type="SUPFAM" id="SSF55874">
    <property type="entry name" value="ATPase domain of HSP90 chaperone/DNA topoisomerase II/histidine kinase"/>
    <property type="match status" value="1"/>
</dbReference>
<evidence type="ECO:0000256" key="8">
    <source>
        <dbReference type="ARBA" id="ARBA00022741"/>
    </source>
</evidence>
<keyword evidence="13 14" id="KW-0472">Membrane</keyword>
<keyword evidence="18" id="KW-1185">Reference proteome</keyword>
<keyword evidence="11 14" id="KW-1133">Transmembrane helix</keyword>
<evidence type="ECO:0000256" key="4">
    <source>
        <dbReference type="ARBA" id="ARBA00022475"/>
    </source>
</evidence>
<evidence type="ECO:0000256" key="6">
    <source>
        <dbReference type="ARBA" id="ARBA00022679"/>
    </source>
</evidence>